<reference evidence="5 6" key="1">
    <citation type="submission" date="2022-03" db="EMBL/GenBank/DDBJ databases">
        <title>Plant growth promoting endophytes with ACC deaminase activity.</title>
        <authorList>
            <person name="Charles T."/>
            <person name="Van Dyk A."/>
            <person name="Cheng J."/>
            <person name="Heil J."/>
        </authorList>
    </citation>
    <scope>NUCLEOTIDE SEQUENCE [LARGE SCALE GENOMIC DNA]</scope>
    <source>
        <strain evidence="5 6">8R6</strain>
    </source>
</reference>
<gene>
    <name evidence="5" type="ORF">MOQ58_14565</name>
</gene>
<dbReference type="SUPFAM" id="SSF53850">
    <property type="entry name" value="Periplasmic binding protein-like II"/>
    <property type="match status" value="1"/>
</dbReference>
<evidence type="ECO:0000256" key="1">
    <source>
        <dbReference type="ARBA" id="ARBA00004418"/>
    </source>
</evidence>
<dbReference type="Gene3D" id="3.40.190.10">
    <property type="entry name" value="Periplasmic binding protein-like II"/>
    <property type="match status" value="2"/>
</dbReference>
<keyword evidence="3 4" id="KW-0732">Signal</keyword>
<feature type="chain" id="PRO_5046762562" evidence="4">
    <location>
        <begin position="24"/>
        <end position="348"/>
    </location>
</feature>
<evidence type="ECO:0000313" key="6">
    <source>
        <dbReference type="Proteomes" id="UP001243713"/>
    </source>
</evidence>
<evidence type="ECO:0000313" key="5">
    <source>
        <dbReference type="EMBL" id="WGK93360.1"/>
    </source>
</evidence>
<dbReference type="Proteomes" id="UP001243713">
    <property type="component" value="Chromosome"/>
</dbReference>
<keyword evidence="6" id="KW-1185">Reference proteome</keyword>
<protein>
    <submittedName>
        <fullName evidence="5">ABC transporter substrate-binding protein</fullName>
    </submittedName>
</protein>
<proteinExistence type="inferred from homology"/>
<accession>A0ABY8N157</accession>
<feature type="signal peptide" evidence="4">
    <location>
        <begin position="1"/>
        <end position="23"/>
    </location>
</feature>
<sequence>MFKRLVTATAFASVLLCGFATQAAELTKVKLAFPSEGFLYVPIYVAQKLGYFAEEGLDIEVIVFQKGGSAALTAVLGRDADAYVGLPAVAIRARTKGQNVQAFASVQTQFGSTVVIDASSAKNAGVSAASPLTARAQALKGLKIGVTGPGSTTDMLVRYLAKDAGLSPDKDLTIMPIGGAPNMLAAFSQGSINGFSLSPPTITTAEQQGGFVLMDLAKGEYPPLNGFLFTAMIAREDWLASNTDTARKMVKALWRAEQLIVTDPDKAREAVRPYFAHTAAPIFDSAWTASLPSYPATPRVELSDVQKNISFMNAVEAEPVSLDPHTVFTNAIVDAVAPVLSDAQGAQK</sequence>
<comment type="subcellular location">
    <subcellularLocation>
        <location evidence="1">Periplasm</location>
    </subcellularLocation>
</comment>
<dbReference type="PANTHER" id="PTHR30024:SF47">
    <property type="entry name" value="TAURINE-BINDING PERIPLASMIC PROTEIN"/>
    <property type="match status" value="1"/>
</dbReference>
<dbReference type="RefSeq" id="WP_280163962.1">
    <property type="nucleotide sequence ID" value="NZ_CP093428.1"/>
</dbReference>
<organism evidence="5 6">
    <name type="scientific">Pseudomonas migulae</name>
    <dbReference type="NCBI Taxonomy" id="78543"/>
    <lineage>
        <taxon>Bacteria</taxon>
        <taxon>Pseudomonadati</taxon>
        <taxon>Pseudomonadota</taxon>
        <taxon>Gammaproteobacteria</taxon>
        <taxon>Pseudomonadales</taxon>
        <taxon>Pseudomonadaceae</taxon>
        <taxon>Pseudomonas</taxon>
    </lineage>
</organism>
<evidence type="ECO:0000256" key="4">
    <source>
        <dbReference type="SAM" id="SignalP"/>
    </source>
</evidence>
<name>A0ABY8N157_9PSED</name>
<comment type="similarity">
    <text evidence="2">Belongs to the bacterial solute-binding protein SsuA/TauA family.</text>
</comment>
<dbReference type="EMBL" id="CP093428">
    <property type="protein sequence ID" value="WGK93360.1"/>
    <property type="molecule type" value="Genomic_DNA"/>
</dbReference>
<evidence type="ECO:0000256" key="2">
    <source>
        <dbReference type="ARBA" id="ARBA00010742"/>
    </source>
</evidence>
<dbReference type="Pfam" id="PF13379">
    <property type="entry name" value="NMT1_2"/>
    <property type="match status" value="1"/>
</dbReference>
<evidence type="ECO:0000256" key="3">
    <source>
        <dbReference type="ARBA" id="ARBA00022729"/>
    </source>
</evidence>
<dbReference type="PANTHER" id="PTHR30024">
    <property type="entry name" value="ALIPHATIC SULFONATES-BINDING PROTEIN-RELATED"/>
    <property type="match status" value="1"/>
</dbReference>